<protein>
    <submittedName>
        <fullName evidence="2">Uncharacterized protein</fullName>
    </submittedName>
</protein>
<organism evidence="2 3">
    <name type="scientific">Nitzschia inconspicua</name>
    <dbReference type="NCBI Taxonomy" id="303405"/>
    <lineage>
        <taxon>Eukaryota</taxon>
        <taxon>Sar</taxon>
        <taxon>Stramenopiles</taxon>
        <taxon>Ochrophyta</taxon>
        <taxon>Bacillariophyta</taxon>
        <taxon>Bacillariophyceae</taxon>
        <taxon>Bacillariophycidae</taxon>
        <taxon>Bacillariales</taxon>
        <taxon>Bacillariaceae</taxon>
        <taxon>Nitzschia</taxon>
    </lineage>
</organism>
<feature type="compositionally biased region" description="Basic residues" evidence="1">
    <location>
        <begin position="140"/>
        <end position="150"/>
    </location>
</feature>
<dbReference type="AlphaFoldDB" id="A0A9K3LRW6"/>
<sequence length="311" mass="34023">MMAVGTSSLRSSSVKHCKEKHMPNLECLEGNNDGVTFTPMIPSCYVEKKTSKMAKDAEEATVNEDMESEGSLCVEDLLNDQIDRSINSSSSNESNNRDEELEDQLECLMDRERDVHDKADSGIASSRISKSPTNGSISASRKHRLQSKTKKNWENLSSSTTYSAVYESCAFDVSSRSLLENCDFGVDCLLEGGVIPVVRFSAGNVLASSNDASLDLRTKGMSNFPVTPMGRITEHTRESSAYGSQSDISGRQSFASATSPGVLGSCHKRFEARKSGEQSEQSPYSTRTFSSNRKCDILNIHDLKSLFLSGD</sequence>
<feature type="region of interest" description="Disordered" evidence="1">
    <location>
        <begin position="233"/>
        <end position="260"/>
    </location>
</feature>
<gene>
    <name evidence="2" type="ORF">IV203_029893</name>
</gene>
<reference evidence="2" key="2">
    <citation type="submission" date="2021-04" db="EMBL/GenBank/DDBJ databases">
        <authorList>
            <person name="Podell S."/>
        </authorList>
    </citation>
    <scope>NUCLEOTIDE SEQUENCE</scope>
    <source>
        <strain evidence="2">Hildebrandi</strain>
    </source>
</reference>
<evidence type="ECO:0000313" key="3">
    <source>
        <dbReference type="Proteomes" id="UP000693970"/>
    </source>
</evidence>
<accession>A0A9K3LRW6</accession>
<dbReference type="EMBL" id="JAGRRH010000007">
    <property type="protein sequence ID" value="KAG7367222.1"/>
    <property type="molecule type" value="Genomic_DNA"/>
</dbReference>
<evidence type="ECO:0000256" key="1">
    <source>
        <dbReference type="SAM" id="MobiDB-lite"/>
    </source>
</evidence>
<reference evidence="2" key="1">
    <citation type="journal article" date="2021" name="Sci. Rep.">
        <title>Diploid genomic architecture of Nitzschia inconspicua, an elite biomass production diatom.</title>
        <authorList>
            <person name="Oliver A."/>
            <person name="Podell S."/>
            <person name="Pinowska A."/>
            <person name="Traller J.C."/>
            <person name="Smith S.R."/>
            <person name="McClure R."/>
            <person name="Beliaev A."/>
            <person name="Bohutskyi P."/>
            <person name="Hill E.A."/>
            <person name="Rabines A."/>
            <person name="Zheng H."/>
            <person name="Allen L.Z."/>
            <person name="Kuo A."/>
            <person name="Grigoriev I.V."/>
            <person name="Allen A.E."/>
            <person name="Hazlebeck D."/>
            <person name="Allen E.E."/>
        </authorList>
    </citation>
    <scope>NUCLEOTIDE SEQUENCE</scope>
    <source>
        <strain evidence="2">Hildebrandi</strain>
    </source>
</reference>
<proteinExistence type="predicted"/>
<evidence type="ECO:0000313" key="2">
    <source>
        <dbReference type="EMBL" id="KAG7367222.1"/>
    </source>
</evidence>
<feature type="compositionally biased region" description="Polar residues" evidence="1">
    <location>
        <begin position="123"/>
        <end position="139"/>
    </location>
</feature>
<dbReference type="Proteomes" id="UP000693970">
    <property type="component" value="Unassembled WGS sequence"/>
</dbReference>
<comment type="caution">
    <text evidence="2">The sequence shown here is derived from an EMBL/GenBank/DDBJ whole genome shotgun (WGS) entry which is preliminary data.</text>
</comment>
<feature type="region of interest" description="Disordered" evidence="1">
    <location>
        <begin position="118"/>
        <end position="151"/>
    </location>
</feature>
<name>A0A9K3LRW6_9STRA</name>
<feature type="compositionally biased region" description="Polar residues" evidence="1">
    <location>
        <begin position="239"/>
        <end position="259"/>
    </location>
</feature>
<keyword evidence="3" id="KW-1185">Reference proteome</keyword>